<dbReference type="OrthoDB" id="9806902at2"/>
<dbReference type="GO" id="GO:0016787">
    <property type="term" value="F:hydrolase activity"/>
    <property type="evidence" value="ECO:0007669"/>
    <property type="project" value="UniProtKB-KW"/>
</dbReference>
<reference evidence="2 3" key="1">
    <citation type="journal article" date="2015" name="Genome Announc.">
        <title>Expanding the biotechnology potential of lactobacilli through comparative genomics of 213 strains and associated genera.</title>
        <authorList>
            <person name="Sun Z."/>
            <person name="Harris H.M."/>
            <person name="McCann A."/>
            <person name="Guo C."/>
            <person name="Argimon S."/>
            <person name="Zhang W."/>
            <person name="Yang X."/>
            <person name="Jeffery I.B."/>
            <person name="Cooney J.C."/>
            <person name="Kagawa T.F."/>
            <person name="Liu W."/>
            <person name="Song Y."/>
            <person name="Salvetti E."/>
            <person name="Wrobel A."/>
            <person name="Rasinkangas P."/>
            <person name="Parkhill J."/>
            <person name="Rea M.C."/>
            <person name="O'Sullivan O."/>
            <person name="Ritari J."/>
            <person name="Douillard F.P."/>
            <person name="Paul Ross R."/>
            <person name="Yang R."/>
            <person name="Briner A.E."/>
            <person name="Felis G.E."/>
            <person name="de Vos W.M."/>
            <person name="Barrangou R."/>
            <person name="Klaenhammer T.R."/>
            <person name="Caufield P.W."/>
            <person name="Cui Y."/>
            <person name="Zhang H."/>
            <person name="O'Toole P.W."/>
        </authorList>
    </citation>
    <scope>NUCLEOTIDE SEQUENCE [LARGE SCALE GENOMIC DNA]</scope>
    <source>
        <strain evidence="2 3">DSM 15707</strain>
    </source>
</reference>
<dbReference type="EMBL" id="AZFE01000031">
    <property type="protein sequence ID" value="KRL55384.1"/>
    <property type="molecule type" value="Genomic_DNA"/>
</dbReference>
<feature type="domain" description="Serine aminopeptidase S33" evidence="1">
    <location>
        <begin position="26"/>
        <end position="287"/>
    </location>
</feature>
<sequence>MSIEFNFPSSDGQTKIYAKKWSPTSKPVGIIQIIHGMAEHINRYNEFAEYLTSQGWIVIGDDHIGHGKTANHSQLGYFGNQHPVQNLQQDEITLMHLTKNDNPSLPYVMLGHSMGAMLLQSILKNISYEIDGAIIIGSSATHPELTPAWPIIETLNRVSPTKTGHFLDQLSFGSFSKTFNKHVKFSWLTSDSTILKQYEDDPKSGFIFTNNGFFTLMSLTKIATNKHWVDNVRRGCPILITSGSKDPVGKFGIGPAYHFNLLINAKFKQVTLKIFENARHEILNETNRPDVYRYLNQWLTNNLFK</sequence>
<name>A0A0R1RQ50_9LACO</name>
<evidence type="ECO:0000313" key="2">
    <source>
        <dbReference type="EMBL" id="KRL55384.1"/>
    </source>
</evidence>
<dbReference type="Proteomes" id="UP000051697">
    <property type="component" value="Unassembled WGS sequence"/>
</dbReference>
<evidence type="ECO:0000313" key="3">
    <source>
        <dbReference type="Proteomes" id="UP000051697"/>
    </source>
</evidence>
<organism evidence="2 3">
    <name type="scientific">Paucilactobacillus oligofermentans DSM 15707 = LMG 22743</name>
    <dbReference type="NCBI Taxonomy" id="1423778"/>
    <lineage>
        <taxon>Bacteria</taxon>
        <taxon>Bacillati</taxon>
        <taxon>Bacillota</taxon>
        <taxon>Bacilli</taxon>
        <taxon>Lactobacillales</taxon>
        <taxon>Lactobacillaceae</taxon>
        <taxon>Paucilactobacillus</taxon>
    </lineage>
</organism>
<dbReference type="SUPFAM" id="SSF53474">
    <property type="entry name" value="alpha/beta-Hydrolases"/>
    <property type="match status" value="1"/>
</dbReference>
<dbReference type="RefSeq" id="WP_057889930.1">
    <property type="nucleotide sequence ID" value="NZ_AZFE01000031.1"/>
</dbReference>
<dbReference type="KEGG" id="lol:LACOL_0318"/>
<dbReference type="Gene3D" id="3.40.50.1820">
    <property type="entry name" value="alpha/beta hydrolase"/>
    <property type="match status" value="1"/>
</dbReference>
<comment type="caution">
    <text evidence="2">The sequence shown here is derived from an EMBL/GenBank/DDBJ whole genome shotgun (WGS) entry which is preliminary data.</text>
</comment>
<evidence type="ECO:0000259" key="1">
    <source>
        <dbReference type="Pfam" id="PF12146"/>
    </source>
</evidence>
<dbReference type="AlphaFoldDB" id="A0A0R1RQ50"/>
<proteinExistence type="predicted"/>
<dbReference type="Pfam" id="PF12146">
    <property type="entry name" value="Hydrolase_4"/>
    <property type="match status" value="1"/>
</dbReference>
<gene>
    <name evidence="2" type="ORF">FC70_GL000980</name>
</gene>
<keyword evidence="3" id="KW-1185">Reference proteome</keyword>
<dbReference type="STRING" id="1423778.FC70_GL000980"/>
<dbReference type="InterPro" id="IPR029058">
    <property type="entry name" value="AB_hydrolase_fold"/>
</dbReference>
<dbReference type="PATRIC" id="fig|1423778.4.peg.1013"/>
<accession>A0A0R1RQ50</accession>
<dbReference type="PANTHER" id="PTHR11614">
    <property type="entry name" value="PHOSPHOLIPASE-RELATED"/>
    <property type="match status" value="1"/>
</dbReference>
<dbReference type="InterPro" id="IPR022742">
    <property type="entry name" value="Hydrolase_4"/>
</dbReference>
<dbReference type="InterPro" id="IPR051044">
    <property type="entry name" value="MAG_DAG_Lipase"/>
</dbReference>
<protein>
    <submittedName>
        <fullName evidence="2">Alpha beta fold family hydrolase</fullName>
    </submittedName>
</protein>
<keyword evidence="2" id="KW-0378">Hydrolase</keyword>